<dbReference type="Proteomes" id="UP000295328">
    <property type="component" value="Unassembled WGS sequence"/>
</dbReference>
<organism evidence="2 3">
    <name type="scientific">Macrococcus hajekii</name>
    <dbReference type="NCBI Taxonomy" id="198482"/>
    <lineage>
        <taxon>Bacteria</taxon>
        <taxon>Bacillati</taxon>
        <taxon>Bacillota</taxon>
        <taxon>Bacilli</taxon>
        <taxon>Bacillales</taxon>
        <taxon>Staphylococcaceae</taxon>
        <taxon>Macrococcus</taxon>
    </lineage>
</organism>
<gene>
    <name evidence="2" type="ORF">ERX37_02655</name>
</gene>
<proteinExistence type="predicted"/>
<dbReference type="RefSeq" id="WP_133429093.1">
    <property type="nucleotide sequence ID" value="NZ_BMCC01000002.1"/>
</dbReference>
<evidence type="ECO:0000259" key="1">
    <source>
        <dbReference type="Pfam" id="PF21747"/>
    </source>
</evidence>
<name>A0A4R6BMG6_9STAP</name>
<sequence length="107" mass="12724">MQNDAFFVNLEEQLERLADTKSLHGEEGLKLIEDYRSALVEMLFEMNEQPVSDSVEHLTYKPLNMAERLEFISANNFHFMRYQQMKTLREEIKKLAAVKKIRDSRKK</sequence>
<dbReference type="InterPro" id="IPR048427">
    <property type="entry name" value="YpoC"/>
</dbReference>
<dbReference type="Pfam" id="PF21747">
    <property type="entry name" value="YpoC"/>
    <property type="match status" value="1"/>
</dbReference>
<reference evidence="2 3" key="1">
    <citation type="submission" date="2019-01" db="EMBL/GenBank/DDBJ databases">
        <title>Draft genome sequences of the type strains of six Macrococcus species.</title>
        <authorList>
            <person name="Mazhar S."/>
            <person name="Altermann E."/>
            <person name="Hill C."/>
            <person name="Mcauliffe O."/>
        </authorList>
    </citation>
    <scope>NUCLEOTIDE SEQUENCE [LARGE SCALE GENOMIC DNA]</scope>
    <source>
        <strain evidence="2 3">CCM4809</strain>
    </source>
</reference>
<dbReference type="AlphaFoldDB" id="A0A4R6BMG6"/>
<evidence type="ECO:0000313" key="3">
    <source>
        <dbReference type="Proteomes" id="UP000295328"/>
    </source>
</evidence>
<dbReference type="OrthoDB" id="2390001at2"/>
<feature type="domain" description="YpoC-like" evidence="1">
    <location>
        <begin position="10"/>
        <end position="102"/>
    </location>
</feature>
<keyword evidence="3" id="KW-1185">Reference proteome</keyword>
<protein>
    <recommendedName>
        <fullName evidence="1">YpoC-like domain-containing protein</fullName>
    </recommendedName>
</protein>
<comment type="caution">
    <text evidence="2">The sequence shown here is derived from an EMBL/GenBank/DDBJ whole genome shotgun (WGS) entry which is preliminary data.</text>
</comment>
<accession>A0A4R6BMG6</accession>
<dbReference type="EMBL" id="SCWE01000001">
    <property type="protein sequence ID" value="TDM03006.1"/>
    <property type="molecule type" value="Genomic_DNA"/>
</dbReference>
<evidence type="ECO:0000313" key="2">
    <source>
        <dbReference type="EMBL" id="TDM03006.1"/>
    </source>
</evidence>